<accession>A0ABQ8SU93</accession>
<reference evidence="2 3" key="1">
    <citation type="journal article" date="2022" name="Allergy">
        <title>Genome assembly and annotation of Periplaneta americana reveal a comprehensive cockroach allergen profile.</title>
        <authorList>
            <person name="Wang L."/>
            <person name="Xiong Q."/>
            <person name="Saelim N."/>
            <person name="Wang L."/>
            <person name="Nong W."/>
            <person name="Wan A.T."/>
            <person name="Shi M."/>
            <person name="Liu X."/>
            <person name="Cao Q."/>
            <person name="Hui J.H.L."/>
            <person name="Sookrung N."/>
            <person name="Leung T.F."/>
            <person name="Tungtrongchitr A."/>
            <person name="Tsui S.K.W."/>
        </authorList>
    </citation>
    <scope>NUCLEOTIDE SEQUENCE [LARGE SCALE GENOMIC DNA]</scope>
    <source>
        <strain evidence="2">PWHHKU_190912</strain>
    </source>
</reference>
<feature type="compositionally biased region" description="Acidic residues" evidence="1">
    <location>
        <begin position="130"/>
        <end position="151"/>
    </location>
</feature>
<name>A0ABQ8SU93_PERAM</name>
<keyword evidence="3" id="KW-1185">Reference proteome</keyword>
<dbReference type="Proteomes" id="UP001148838">
    <property type="component" value="Unassembled WGS sequence"/>
</dbReference>
<protein>
    <submittedName>
        <fullName evidence="2">Uncharacterized protein</fullName>
    </submittedName>
</protein>
<organism evidence="2 3">
    <name type="scientific">Periplaneta americana</name>
    <name type="common">American cockroach</name>
    <name type="synonym">Blatta americana</name>
    <dbReference type="NCBI Taxonomy" id="6978"/>
    <lineage>
        <taxon>Eukaryota</taxon>
        <taxon>Metazoa</taxon>
        <taxon>Ecdysozoa</taxon>
        <taxon>Arthropoda</taxon>
        <taxon>Hexapoda</taxon>
        <taxon>Insecta</taxon>
        <taxon>Pterygota</taxon>
        <taxon>Neoptera</taxon>
        <taxon>Polyneoptera</taxon>
        <taxon>Dictyoptera</taxon>
        <taxon>Blattodea</taxon>
        <taxon>Blattoidea</taxon>
        <taxon>Blattidae</taxon>
        <taxon>Blattinae</taxon>
        <taxon>Periplaneta</taxon>
    </lineage>
</organism>
<dbReference type="EMBL" id="JAJSOF020000021">
    <property type="protein sequence ID" value="KAJ4437315.1"/>
    <property type="molecule type" value="Genomic_DNA"/>
</dbReference>
<comment type="caution">
    <text evidence="2">The sequence shown here is derived from an EMBL/GenBank/DDBJ whole genome shotgun (WGS) entry which is preliminary data.</text>
</comment>
<sequence>MAGLFEGGNEPSGSLKAICNYPDTATSIRALVISQGADYQIPYEDTTDFETKFRYIRHFNTAHVKDYGKNKLTVCANNFNTHYIDKKKKKKKKEKEKKKKLIKFMNAKMILQITRYSTPHRELNLGYCRDDDDDDDDDGDDDDDDDDDDNI</sequence>
<gene>
    <name evidence="2" type="ORF">ANN_17453</name>
</gene>
<evidence type="ECO:0000256" key="1">
    <source>
        <dbReference type="SAM" id="MobiDB-lite"/>
    </source>
</evidence>
<proteinExistence type="predicted"/>
<evidence type="ECO:0000313" key="2">
    <source>
        <dbReference type="EMBL" id="KAJ4437315.1"/>
    </source>
</evidence>
<feature type="region of interest" description="Disordered" evidence="1">
    <location>
        <begin position="126"/>
        <end position="151"/>
    </location>
</feature>
<evidence type="ECO:0000313" key="3">
    <source>
        <dbReference type="Proteomes" id="UP001148838"/>
    </source>
</evidence>